<name>A0A098DQS9_GIBZE</name>
<dbReference type="EnsemblFungi" id="CEF84205">
    <property type="protein sequence ID" value="CEF84205"/>
    <property type="gene ID" value="FGRRES_15423"/>
</dbReference>
<reference evidence="2" key="4">
    <citation type="submission" date="2017-01" db="UniProtKB">
        <authorList>
            <consortium name="EnsemblFungi"/>
        </authorList>
    </citation>
    <scope>IDENTIFICATION</scope>
    <source>
        <strain evidence="2">PH-1 / ATCC MYA-4620 / FGSC 9075 / NRRL 31084</strain>
    </source>
</reference>
<organism evidence="1 3">
    <name type="scientific">Gibberella zeae (strain ATCC MYA-4620 / CBS 123657 / FGSC 9075 / NRRL 31084 / PH-1)</name>
    <name type="common">Wheat head blight fungus</name>
    <name type="synonym">Fusarium graminearum</name>
    <dbReference type="NCBI Taxonomy" id="229533"/>
    <lineage>
        <taxon>Eukaryota</taxon>
        <taxon>Fungi</taxon>
        <taxon>Dikarya</taxon>
        <taxon>Ascomycota</taxon>
        <taxon>Pezizomycotina</taxon>
        <taxon>Sordariomycetes</taxon>
        <taxon>Hypocreomycetidae</taxon>
        <taxon>Hypocreales</taxon>
        <taxon>Nectriaceae</taxon>
        <taxon>Fusarium</taxon>
    </lineage>
</organism>
<dbReference type="VEuPathDB" id="FungiDB:FGRAMPH1_01G24637"/>
<accession>A0A0E0SCP2</accession>
<keyword evidence="3" id="KW-1185">Reference proteome</keyword>
<dbReference type="EMBL" id="HG970335">
    <property type="protein sequence ID" value="CEF84205.1"/>
    <property type="molecule type" value="Genomic_DNA"/>
</dbReference>
<sequence length="83" mass="9249">MTMSWWDMSDAGLETRLGLVTSLGKLAYNGRDNNRNDRVSNGIAWFSVEIVGEIAHARRTEASFQFNGPARLFADELSSGRLN</sequence>
<reference evidence="2 3" key="2">
    <citation type="journal article" date="2010" name="Nature">
        <title>Comparative genomics reveals mobile pathogenicity chromosomes in Fusarium.</title>
        <authorList>
            <person name="Ma L.J."/>
            <person name="van der Does H.C."/>
            <person name="Borkovich K.A."/>
            <person name="Coleman J.J."/>
            <person name="Daboussi M.J."/>
            <person name="Di Pietro A."/>
            <person name="Dufresne M."/>
            <person name="Freitag M."/>
            <person name="Grabherr M."/>
            <person name="Henrissat B."/>
            <person name="Houterman P.M."/>
            <person name="Kang S."/>
            <person name="Shim W.B."/>
            <person name="Woloshuk C."/>
            <person name="Xie X."/>
            <person name="Xu J.R."/>
            <person name="Antoniw J."/>
            <person name="Baker S.E."/>
            <person name="Bluhm B.H."/>
            <person name="Breakspear A."/>
            <person name="Brown D.W."/>
            <person name="Butchko R.A."/>
            <person name="Chapman S."/>
            <person name="Coulson R."/>
            <person name="Coutinho P.M."/>
            <person name="Danchin E.G."/>
            <person name="Diener A."/>
            <person name="Gale L.R."/>
            <person name="Gardiner D.M."/>
            <person name="Goff S."/>
            <person name="Hammond-Kosack K.E."/>
            <person name="Hilburn K."/>
            <person name="Hua-Van A."/>
            <person name="Jonkers W."/>
            <person name="Kazan K."/>
            <person name="Kodira C.D."/>
            <person name="Koehrsen M."/>
            <person name="Kumar L."/>
            <person name="Lee Y.H."/>
            <person name="Li L."/>
            <person name="Manners J.M."/>
            <person name="Miranda-Saavedra D."/>
            <person name="Mukherjee M."/>
            <person name="Park G."/>
            <person name="Park J."/>
            <person name="Park S.Y."/>
            <person name="Proctor R.H."/>
            <person name="Regev A."/>
            <person name="Ruiz-Roldan M.C."/>
            <person name="Sain D."/>
            <person name="Sakthikumar S."/>
            <person name="Sykes S."/>
            <person name="Schwartz D.C."/>
            <person name="Turgeon B.G."/>
            <person name="Wapinski I."/>
            <person name="Yoder O."/>
            <person name="Young S."/>
            <person name="Zeng Q."/>
            <person name="Zhou S."/>
            <person name="Galagan J."/>
            <person name="Cuomo C.A."/>
            <person name="Kistler H.C."/>
            <person name="Rep M."/>
        </authorList>
    </citation>
    <scope>GENOME REANNOTATION</scope>
    <source>
        <strain evidence="3">ATCC MYA-4620 / CBS 123657 / FGSC 9075 / NRRL 31084 / PH-1</strain>
        <strain evidence="2">PH-1 / ATCC MYA-4620 / FGSC 9075 / NRRL 31084</strain>
    </source>
</reference>
<protein>
    <submittedName>
        <fullName evidence="1">Chromosome 4, complete genome</fullName>
    </submittedName>
</protein>
<dbReference type="AlphaFoldDB" id="A0A098DQS9"/>
<evidence type="ECO:0000313" key="3">
    <source>
        <dbReference type="Proteomes" id="UP000070720"/>
    </source>
</evidence>
<dbReference type="Proteomes" id="UP000070720">
    <property type="component" value="Chromosome 4"/>
</dbReference>
<gene>
    <name evidence="1" type="ORF">FGRAMPH1_01T24637</name>
</gene>
<dbReference type="InParanoid" id="A0A098DQS9"/>
<accession>A0A098DQS9</accession>
<proteinExistence type="predicted"/>
<evidence type="ECO:0000313" key="2">
    <source>
        <dbReference type="EnsemblFungi" id="CEF84205"/>
    </source>
</evidence>
<reference evidence="2 3" key="1">
    <citation type="journal article" date="2007" name="Science">
        <title>The Fusarium graminearum genome reveals a link between localized polymorphism and pathogen specialization.</title>
        <authorList>
            <person name="Cuomo C.A."/>
            <person name="Gueldener U."/>
            <person name="Xu J.-R."/>
            <person name="Trail F."/>
            <person name="Turgeon B.G."/>
            <person name="Di Pietro A."/>
            <person name="Walton J.D."/>
            <person name="Ma L.-J."/>
            <person name="Baker S.E."/>
            <person name="Rep M."/>
            <person name="Adam G."/>
            <person name="Antoniw J."/>
            <person name="Baldwin T."/>
            <person name="Calvo S.E."/>
            <person name="Chang Y.-L."/>
            <person name="DeCaprio D."/>
            <person name="Gale L.R."/>
            <person name="Gnerre S."/>
            <person name="Goswami R.S."/>
            <person name="Hammond-Kosack K."/>
            <person name="Harris L.J."/>
            <person name="Hilburn K."/>
            <person name="Kennell J.C."/>
            <person name="Kroken S."/>
            <person name="Magnuson J.K."/>
            <person name="Mannhaupt G."/>
            <person name="Mauceli E.W."/>
            <person name="Mewes H.-W."/>
            <person name="Mitterbauer R."/>
            <person name="Muehlbauer G."/>
            <person name="Muensterkoetter M."/>
            <person name="Nelson D."/>
            <person name="O'Donnell K."/>
            <person name="Ouellet T."/>
            <person name="Qi W."/>
            <person name="Quesneville H."/>
            <person name="Roncero M.I.G."/>
            <person name="Seong K.-Y."/>
            <person name="Tetko I.V."/>
            <person name="Urban M."/>
            <person name="Waalwijk C."/>
            <person name="Ward T.J."/>
            <person name="Yao J."/>
            <person name="Birren B.W."/>
            <person name="Kistler H.C."/>
        </authorList>
    </citation>
    <scope>NUCLEOTIDE SEQUENCE [LARGE SCALE GENOMIC DNA]</scope>
    <source>
        <strain evidence="3">ATCC MYA-4620 / CBS 123657 / FGSC 9075 / NRRL 31084 / PH-1</strain>
        <strain evidence="2">PH-1 / ATCC MYA-4620 / FGSC 9075 / NRRL 31084</strain>
    </source>
</reference>
<reference evidence="1 3" key="3">
    <citation type="journal article" date="2015" name="BMC Genomics">
        <title>The completed genome sequence of the pathogenic ascomycete fungus Fusarium graminearum.</title>
        <authorList>
            <person name="King R."/>
            <person name="Urban M."/>
            <person name="Hammond-Kosack M.C."/>
            <person name="Hassani-Pak K."/>
            <person name="Hammond-Kosack K.E."/>
        </authorList>
    </citation>
    <scope>NUCLEOTIDE SEQUENCE [LARGE SCALE GENOMIC DNA]</scope>
    <source>
        <strain evidence="3">ATCC MYA-4620 / CBS 123657 / FGSC 9075 / NRRL 31084 / PH-1</strain>
        <strain evidence="1">PH-1</strain>
    </source>
</reference>
<evidence type="ECO:0000313" key="1">
    <source>
        <dbReference type="EMBL" id="CEF84205.1"/>
    </source>
</evidence>